<evidence type="ECO:0000313" key="2">
    <source>
        <dbReference type="EMBL" id="QBM28895.1"/>
    </source>
</evidence>
<dbReference type="InterPro" id="IPR050194">
    <property type="entry name" value="Glycosyltransferase_grp1"/>
</dbReference>
<dbReference type="KEGG" id="hpse:HPF_14435"/>
<dbReference type="Proteomes" id="UP000293912">
    <property type="component" value="Chromosome"/>
</dbReference>
<evidence type="ECO:0000259" key="1">
    <source>
        <dbReference type="Pfam" id="PF13439"/>
    </source>
</evidence>
<keyword evidence="3" id="KW-1185">Reference proteome</keyword>
<keyword evidence="2" id="KW-0808">Transferase</keyword>
<dbReference type="InterPro" id="IPR028098">
    <property type="entry name" value="Glyco_trans_4-like_N"/>
</dbReference>
<sequence length="353" mass="39438">MKILLVTDAWQPQVNGVVTTLVELVRHLQGAGHELTVIHPGQFRTRPCPGYAGIDLALFPGARLRRLMDEAQPDAIHIATEGPLGWAARRHCLRRGWPFTTAFHTRFPEMLQLALGVPVSWGYALLRRFHRPSRGVMVPTGGVRRLLEQRGFANLRDWTHGVDTQLFAFHPEPRECPGLGHLARPVSLFVGRLSHEKNIQAFLDLDVPGSKVVCGVGPLEQALRDRYPGVHWVGLLARRELAEVYAAADVFVFPSLHETFGLVMLEAMATGLPVAAYPVDGPLEVIGDSPAGAMHTDLREAWSQALRVRRHQARQRALDFGWGRVADLFLSHLVRLPGQRRAVLSHKRHRLVE</sequence>
<proteinExistence type="predicted"/>
<dbReference type="Pfam" id="PF13439">
    <property type="entry name" value="Glyco_transf_4"/>
    <property type="match status" value="1"/>
</dbReference>
<dbReference type="PANTHER" id="PTHR45947">
    <property type="entry name" value="SULFOQUINOVOSYL TRANSFERASE SQD2"/>
    <property type="match status" value="1"/>
</dbReference>
<gene>
    <name evidence="2" type="primary">mgtA3</name>
    <name evidence="2" type="ORF">HPF_14435</name>
</gene>
<dbReference type="SUPFAM" id="SSF53756">
    <property type="entry name" value="UDP-Glycosyltransferase/glycogen phosphorylase"/>
    <property type="match status" value="1"/>
</dbReference>
<name>A0A4P6X262_HYDPS</name>
<dbReference type="EC" id="2.4.1.-" evidence="2"/>
<dbReference type="GO" id="GO:0016757">
    <property type="term" value="F:glycosyltransferase activity"/>
    <property type="evidence" value="ECO:0007669"/>
    <property type="project" value="UniProtKB-KW"/>
</dbReference>
<dbReference type="AlphaFoldDB" id="A0A4P6X262"/>
<protein>
    <submittedName>
        <fullName evidence="2">GDP-mannose-dependent alpha-mannosyltransferase</fullName>
        <ecNumber evidence="2">2.4.1.-</ecNumber>
    </submittedName>
</protein>
<organism evidence="2 3">
    <name type="scientific">Hydrogenophaga pseudoflava</name>
    <name type="common">Pseudomonas carboxydoflava</name>
    <dbReference type="NCBI Taxonomy" id="47421"/>
    <lineage>
        <taxon>Bacteria</taxon>
        <taxon>Pseudomonadati</taxon>
        <taxon>Pseudomonadota</taxon>
        <taxon>Betaproteobacteria</taxon>
        <taxon>Burkholderiales</taxon>
        <taxon>Comamonadaceae</taxon>
        <taxon>Hydrogenophaga</taxon>
    </lineage>
</organism>
<accession>A0A4P6X262</accession>
<dbReference type="Pfam" id="PF13692">
    <property type="entry name" value="Glyco_trans_1_4"/>
    <property type="match status" value="1"/>
</dbReference>
<keyword evidence="2" id="KW-0328">Glycosyltransferase</keyword>
<feature type="domain" description="Glycosyltransferase subfamily 4-like N-terminal" evidence="1">
    <location>
        <begin position="14"/>
        <end position="165"/>
    </location>
</feature>
<reference evidence="2 3" key="1">
    <citation type="submission" date="2019-03" db="EMBL/GenBank/DDBJ databases">
        <authorList>
            <person name="Sebastian G."/>
            <person name="Baumann P."/>
            <person name="Ruckert C."/>
            <person name="Kalinowski J."/>
            <person name="Nebel B."/>
            <person name="Takors R."/>
            <person name="Blombach B."/>
        </authorList>
    </citation>
    <scope>NUCLEOTIDE SEQUENCE [LARGE SCALE GENOMIC DNA]</scope>
    <source>
        <strain evidence="2 3">DSM 1084</strain>
    </source>
</reference>
<dbReference type="EMBL" id="CP037867">
    <property type="protein sequence ID" value="QBM28895.1"/>
    <property type="molecule type" value="Genomic_DNA"/>
</dbReference>
<dbReference type="CDD" id="cd03814">
    <property type="entry name" value="GT4-like"/>
    <property type="match status" value="1"/>
</dbReference>
<evidence type="ECO:0000313" key="3">
    <source>
        <dbReference type="Proteomes" id="UP000293912"/>
    </source>
</evidence>
<dbReference type="RefSeq" id="WP_133156979.1">
    <property type="nucleotide sequence ID" value="NZ_CP037867.1"/>
</dbReference>
<dbReference type="Gene3D" id="3.40.50.2000">
    <property type="entry name" value="Glycogen Phosphorylase B"/>
    <property type="match status" value="2"/>
</dbReference>
<dbReference type="PANTHER" id="PTHR45947:SF3">
    <property type="entry name" value="SULFOQUINOVOSYL TRANSFERASE SQD2"/>
    <property type="match status" value="1"/>
</dbReference>